<evidence type="ECO:0000313" key="6">
    <source>
        <dbReference type="EMBL" id="NYI40994.1"/>
    </source>
</evidence>
<dbReference type="Gene3D" id="1.10.357.10">
    <property type="entry name" value="Tetracycline Repressor, domain 2"/>
    <property type="match status" value="1"/>
</dbReference>
<dbReference type="GO" id="GO:0003700">
    <property type="term" value="F:DNA-binding transcription factor activity"/>
    <property type="evidence" value="ECO:0007669"/>
    <property type="project" value="TreeGrafter"/>
</dbReference>
<dbReference type="Proteomes" id="UP000547973">
    <property type="component" value="Unassembled WGS sequence"/>
</dbReference>
<dbReference type="InterPro" id="IPR050109">
    <property type="entry name" value="HTH-type_TetR-like_transc_reg"/>
</dbReference>
<evidence type="ECO:0000256" key="1">
    <source>
        <dbReference type="ARBA" id="ARBA00023015"/>
    </source>
</evidence>
<keyword evidence="3" id="KW-0804">Transcription</keyword>
<accession>A0A7Z0CHN0</accession>
<dbReference type="InterPro" id="IPR009057">
    <property type="entry name" value="Homeodomain-like_sf"/>
</dbReference>
<organism evidence="6 7">
    <name type="scientific">Demequina lutea</name>
    <dbReference type="NCBI Taxonomy" id="431489"/>
    <lineage>
        <taxon>Bacteria</taxon>
        <taxon>Bacillati</taxon>
        <taxon>Actinomycetota</taxon>
        <taxon>Actinomycetes</taxon>
        <taxon>Micrococcales</taxon>
        <taxon>Demequinaceae</taxon>
        <taxon>Demequina</taxon>
    </lineage>
</organism>
<dbReference type="PANTHER" id="PTHR30055:SF234">
    <property type="entry name" value="HTH-TYPE TRANSCRIPTIONAL REGULATOR BETI"/>
    <property type="match status" value="1"/>
</dbReference>
<feature type="DNA-binding region" description="H-T-H motif" evidence="4">
    <location>
        <begin position="36"/>
        <end position="55"/>
    </location>
</feature>
<dbReference type="RefSeq" id="WP_062075254.1">
    <property type="nucleotide sequence ID" value="NZ_BBRC01000007.1"/>
</dbReference>
<keyword evidence="1" id="KW-0805">Transcription regulation</keyword>
<dbReference type="PANTHER" id="PTHR30055">
    <property type="entry name" value="HTH-TYPE TRANSCRIPTIONAL REGULATOR RUTR"/>
    <property type="match status" value="1"/>
</dbReference>
<keyword evidence="2 4" id="KW-0238">DNA-binding</keyword>
<dbReference type="Pfam" id="PF17933">
    <property type="entry name" value="TetR_C_25"/>
    <property type="match status" value="1"/>
</dbReference>
<evidence type="ECO:0000256" key="3">
    <source>
        <dbReference type="ARBA" id="ARBA00023163"/>
    </source>
</evidence>
<dbReference type="Pfam" id="PF00440">
    <property type="entry name" value="TetR_N"/>
    <property type="match status" value="1"/>
</dbReference>
<evidence type="ECO:0000259" key="5">
    <source>
        <dbReference type="PROSITE" id="PS50977"/>
    </source>
</evidence>
<comment type="caution">
    <text evidence="6">The sequence shown here is derived from an EMBL/GenBank/DDBJ whole genome shotgun (WGS) entry which is preliminary data.</text>
</comment>
<dbReference type="GO" id="GO:0000976">
    <property type="term" value="F:transcription cis-regulatory region binding"/>
    <property type="evidence" value="ECO:0007669"/>
    <property type="project" value="TreeGrafter"/>
</dbReference>
<dbReference type="InterPro" id="IPR001647">
    <property type="entry name" value="HTH_TetR"/>
</dbReference>
<keyword evidence="7" id="KW-1185">Reference proteome</keyword>
<proteinExistence type="predicted"/>
<evidence type="ECO:0000256" key="4">
    <source>
        <dbReference type="PROSITE-ProRule" id="PRU00335"/>
    </source>
</evidence>
<name>A0A7Z0CHN0_9MICO</name>
<evidence type="ECO:0000256" key="2">
    <source>
        <dbReference type="ARBA" id="ARBA00023125"/>
    </source>
</evidence>
<dbReference type="PRINTS" id="PR00455">
    <property type="entry name" value="HTHTETR"/>
</dbReference>
<dbReference type="PROSITE" id="PS50977">
    <property type="entry name" value="HTH_TETR_2"/>
    <property type="match status" value="1"/>
</dbReference>
<evidence type="ECO:0000313" key="7">
    <source>
        <dbReference type="Proteomes" id="UP000547973"/>
    </source>
</evidence>
<dbReference type="SUPFAM" id="SSF46689">
    <property type="entry name" value="Homeodomain-like"/>
    <property type="match status" value="1"/>
</dbReference>
<dbReference type="InterPro" id="IPR041484">
    <property type="entry name" value="TetR_C_25"/>
</dbReference>
<sequence>MHITPAVAAPDSDLTARARIREAAIACFASQGFGASFTTIAKSAGVSPGLITHHFGSKAALRSECDAEVLRRYQAIKTDGVANPSGSLLHYVADPSIAAPLLVYILRAVHAGGRAAREFLEHLVDEAREAMRASVEAGLVRPSRDDEARLRYLIFQSIGALLVELLTMPDATPDEFVAAALASQRDQMLPMLEIFTEGMLTTRQMLDDYLDYVGDPPREDVPADAVTA</sequence>
<dbReference type="EMBL" id="JACBZO010000001">
    <property type="protein sequence ID" value="NYI40994.1"/>
    <property type="molecule type" value="Genomic_DNA"/>
</dbReference>
<reference evidence="6 7" key="1">
    <citation type="submission" date="2020-07" db="EMBL/GenBank/DDBJ databases">
        <title>Sequencing the genomes of 1000 actinobacteria strains.</title>
        <authorList>
            <person name="Klenk H.-P."/>
        </authorList>
    </citation>
    <scope>NUCLEOTIDE SEQUENCE [LARGE SCALE GENOMIC DNA]</scope>
    <source>
        <strain evidence="6 7">DSM 19970</strain>
    </source>
</reference>
<gene>
    <name evidence="6" type="ORF">BKA03_001113</name>
</gene>
<feature type="domain" description="HTH tetR-type" evidence="5">
    <location>
        <begin position="14"/>
        <end position="73"/>
    </location>
</feature>
<dbReference type="AlphaFoldDB" id="A0A7Z0CHN0"/>
<protein>
    <submittedName>
        <fullName evidence="6">AcrR family transcriptional regulator</fullName>
    </submittedName>
</protein>